<dbReference type="EMBL" id="AZHX01000567">
    <property type="protein sequence ID" value="ETX06947.1"/>
    <property type="molecule type" value="Genomic_DNA"/>
</dbReference>
<dbReference type="AlphaFoldDB" id="W4MBD2"/>
<evidence type="ECO:0000313" key="2">
    <source>
        <dbReference type="Proteomes" id="UP000019140"/>
    </source>
</evidence>
<accession>W4MBD2</accession>
<gene>
    <name evidence="1" type="ORF">ETSY2_14100</name>
</gene>
<reference evidence="1 2" key="1">
    <citation type="journal article" date="2014" name="Nature">
        <title>An environmental bacterial taxon with a large and distinct metabolic repertoire.</title>
        <authorList>
            <person name="Wilson M.C."/>
            <person name="Mori T."/>
            <person name="Ruckert C."/>
            <person name="Uria A.R."/>
            <person name="Helf M.J."/>
            <person name="Takada K."/>
            <person name="Gernert C."/>
            <person name="Steffens U.A."/>
            <person name="Heycke N."/>
            <person name="Schmitt S."/>
            <person name="Rinke C."/>
            <person name="Helfrich E.J."/>
            <person name="Brachmann A.O."/>
            <person name="Gurgui C."/>
            <person name="Wakimoto T."/>
            <person name="Kracht M."/>
            <person name="Crusemann M."/>
            <person name="Hentschel U."/>
            <person name="Abe I."/>
            <person name="Matsunaga S."/>
            <person name="Kalinowski J."/>
            <person name="Takeyama H."/>
            <person name="Piel J."/>
        </authorList>
    </citation>
    <scope>NUCLEOTIDE SEQUENCE [LARGE SCALE GENOMIC DNA]</scope>
    <source>
        <strain evidence="2">TSY2</strain>
    </source>
</reference>
<comment type="caution">
    <text evidence="1">The sequence shown here is derived from an EMBL/GenBank/DDBJ whole genome shotgun (WGS) entry which is preliminary data.</text>
</comment>
<protein>
    <submittedName>
        <fullName evidence="1">Uncharacterized protein</fullName>
    </submittedName>
</protein>
<proteinExistence type="predicted"/>
<dbReference type="Proteomes" id="UP000019140">
    <property type="component" value="Unassembled WGS sequence"/>
</dbReference>
<name>W4MBD2_9BACT</name>
<keyword evidence="2" id="KW-1185">Reference proteome</keyword>
<dbReference type="HOGENOM" id="CLU_1208008_0_0_7"/>
<organism evidence="1 2">
    <name type="scientific">Candidatus Entotheonella gemina</name>
    <dbReference type="NCBI Taxonomy" id="1429439"/>
    <lineage>
        <taxon>Bacteria</taxon>
        <taxon>Pseudomonadati</taxon>
        <taxon>Nitrospinota/Tectimicrobiota group</taxon>
        <taxon>Candidatus Tectimicrobiota</taxon>
        <taxon>Candidatus Entotheonellia</taxon>
        <taxon>Candidatus Entotheonellales</taxon>
        <taxon>Candidatus Entotheonellaceae</taxon>
        <taxon>Candidatus Entotheonella</taxon>
    </lineage>
</organism>
<sequence length="229" mass="25623">MLAHTFESAGLTTVGLALVREHAERMKAPRMLWVPYPFGYVLGKPNDADLQHRILAAAFDLLSCEAGPVLADFPDEEPAPVLVQASAVQRHPLGKDADAADEVTTLRAYYERWLEAHEGRTAVGLCGIPQRRWRGVIRFLQAYATGEDTDMKERPENVSLPQFIRYCVDDLKAFYYEAHMTQKPGTAAEELHTWFWGETALGQLIPAITERMNASDEPHVKAVAYGLSR</sequence>
<evidence type="ECO:0000313" key="1">
    <source>
        <dbReference type="EMBL" id="ETX06947.1"/>
    </source>
</evidence>